<dbReference type="Proteomes" id="UP000023152">
    <property type="component" value="Unassembled WGS sequence"/>
</dbReference>
<protein>
    <submittedName>
        <fullName evidence="2">Uncharacterized protein</fullName>
    </submittedName>
</protein>
<dbReference type="OrthoDB" id="4217619at2759"/>
<dbReference type="GO" id="GO:0006508">
    <property type="term" value="P:proteolysis"/>
    <property type="evidence" value="ECO:0007669"/>
    <property type="project" value="InterPro"/>
</dbReference>
<evidence type="ECO:0000313" key="3">
    <source>
        <dbReference type="Proteomes" id="UP000023152"/>
    </source>
</evidence>
<evidence type="ECO:0000256" key="1">
    <source>
        <dbReference type="ARBA" id="ARBA00010541"/>
    </source>
</evidence>
<dbReference type="PANTHER" id="PTHR45980">
    <property type="match status" value="1"/>
</dbReference>
<dbReference type="PANTHER" id="PTHR45980:SF9">
    <property type="entry name" value="PROTEASE DO-LIKE 10, MITOCHONDRIAL-RELATED"/>
    <property type="match status" value="1"/>
</dbReference>
<evidence type="ECO:0000313" key="2">
    <source>
        <dbReference type="EMBL" id="ETO17996.1"/>
    </source>
</evidence>
<sequence>MNNAIKKKMTFFFLNSKKKGVSFAKTIRVRKHSDPTAKKYTAQVLHVGHDCDLAILTVKDEKFWENTKALNFGGIPQLQDSIVVVGYPTGGDNICVTKGVISRINFVTYSHGLNSLLSIQIDAAINPGN</sequence>
<dbReference type="SUPFAM" id="SSF50494">
    <property type="entry name" value="Trypsin-like serine proteases"/>
    <property type="match status" value="1"/>
</dbReference>
<dbReference type="GO" id="GO:0004252">
    <property type="term" value="F:serine-type endopeptidase activity"/>
    <property type="evidence" value="ECO:0007669"/>
    <property type="project" value="InterPro"/>
</dbReference>
<dbReference type="PRINTS" id="PR00834">
    <property type="entry name" value="PROTEASES2C"/>
</dbReference>
<name>X6MWI7_RETFI</name>
<gene>
    <name evidence="2" type="ORF">RFI_19301</name>
</gene>
<organism evidence="2 3">
    <name type="scientific">Reticulomyxa filosa</name>
    <dbReference type="NCBI Taxonomy" id="46433"/>
    <lineage>
        <taxon>Eukaryota</taxon>
        <taxon>Sar</taxon>
        <taxon>Rhizaria</taxon>
        <taxon>Retaria</taxon>
        <taxon>Foraminifera</taxon>
        <taxon>Monothalamids</taxon>
        <taxon>Reticulomyxidae</taxon>
        <taxon>Reticulomyxa</taxon>
    </lineage>
</organism>
<comment type="caution">
    <text evidence="2">The sequence shown here is derived from an EMBL/GenBank/DDBJ whole genome shotgun (WGS) entry which is preliminary data.</text>
</comment>
<dbReference type="AlphaFoldDB" id="X6MWI7"/>
<dbReference type="Pfam" id="PF13365">
    <property type="entry name" value="Trypsin_2"/>
    <property type="match status" value="1"/>
</dbReference>
<dbReference type="InterPro" id="IPR001940">
    <property type="entry name" value="Peptidase_S1C"/>
</dbReference>
<keyword evidence="3" id="KW-1185">Reference proteome</keyword>
<reference evidence="2 3" key="1">
    <citation type="journal article" date="2013" name="Curr. Biol.">
        <title>The Genome of the Foraminiferan Reticulomyxa filosa.</title>
        <authorList>
            <person name="Glockner G."/>
            <person name="Hulsmann N."/>
            <person name="Schleicher M."/>
            <person name="Noegel A.A."/>
            <person name="Eichinger L."/>
            <person name="Gallinger C."/>
            <person name="Pawlowski J."/>
            <person name="Sierra R."/>
            <person name="Euteneuer U."/>
            <person name="Pillet L."/>
            <person name="Moustafa A."/>
            <person name="Platzer M."/>
            <person name="Groth M."/>
            <person name="Szafranski K."/>
            <person name="Schliwa M."/>
        </authorList>
    </citation>
    <scope>NUCLEOTIDE SEQUENCE [LARGE SCALE GENOMIC DNA]</scope>
</reference>
<accession>X6MWI7</accession>
<dbReference type="InterPro" id="IPR009003">
    <property type="entry name" value="Peptidase_S1_PA"/>
</dbReference>
<proteinExistence type="inferred from homology"/>
<dbReference type="Gene3D" id="2.40.10.120">
    <property type="match status" value="1"/>
</dbReference>
<dbReference type="EMBL" id="ASPP01015662">
    <property type="protein sequence ID" value="ETO17996.1"/>
    <property type="molecule type" value="Genomic_DNA"/>
</dbReference>
<comment type="similarity">
    <text evidence="1">Belongs to the peptidase S1C family.</text>
</comment>